<gene>
    <name evidence="1" type="ORF">Ga0074812_107197</name>
</gene>
<dbReference type="AlphaFoldDB" id="A0A0S4QM45"/>
<keyword evidence="2" id="KW-1185">Reference proteome</keyword>
<accession>A0A0S4QM45</accession>
<sequence length="62" mass="7215">MNLFFSDHSGLYRKLAARRAVRRVRHQFEEILESADTSPGLRQDIQALYARQDWGTPAKSPR</sequence>
<dbReference type="Proteomes" id="UP000198802">
    <property type="component" value="Unassembled WGS sequence"/>
</dbReference>
<protein>
    <submittedName>
        <fullName evidence="1">Uncharacterized protein</fullName>
    </submittedName>
</protein>
<evidence type="ECO:0000313" key="1">
    <source>
        <dbReference type="EMBL" id="CUU56313.1"/>
    </source>
</evidence>
<reference evidence="2" key="1">
    <citation type="submission" date="2015-11" db="EMBL/GenBank/DDBJ databases">
        <authorList>
            <person name="Varghese N."/>
        </authorList>
    </citation>
    <scope>NUCLEOTIDE SEQUENCE [LARGE SCALE GENOMIC DNA]</scope>
    <source>
        <strain evidence="2">DSM 45899</strain>
    </source>
</reference>
<name>A0A0S4QM45_9ACTN</name>
<dbReference type="EMBL" id="FAOZ01000007">
    <property type="protein sequence ID" value="CUU56313.1"/>
    <property type="molecule type" value="Genomic_DNA"/>
</dbReference>
<evidence type="ECO:0000313" key="2">
    <source>
        <dbReference type="Proteomes" id="UP000198802"/>
    </source>
</evidence>
<proteinExistence type="predicted"/>
<organism evidence="1 2">
    <name type="scientific">Parafrankia irregularis</name>
    <dbReference type="NCBI Taxonomy" id="795642"/>
    <lineage>
        <taxon>Bacteria</taxon>
        <taxon>Bacillati</taxon>
        <taxon>Actinomycetota</taxon>
        <taxon>Actinomycetes</taxon>
        <taxon>Frankiales</taxon>
        <taxon>Frankiaceae</taxon>
        <taxon>Parafrankia</taxon>
    </lineage>
</organism>
<dbReference type="RefSeq" id="WP_091276354.1">
    <property type="nucleotide sequence ID" value="NZ_FAOZ01000007.1"/>
</dbReference>